<gene>
    <name evidence="8" type="ORF">TQ39_15720</name>
</gene>
<evidence type="ECO:0000256" key="5">
    <source>
        <dbReference type="RuleBase" id="RU003887"/>
    </source>
</evidence>
<dbReference type="GO" id="GO:0000455">
    <property type="term" value="P:enzyme-directed rRNA pseudouridine synthesis"/>
    <property type="evidence" value="ECO:0007669"/>
    <property type="project" value="UniProtKB-ARBA"/>
</dbReference>
<evidence type="ECO:0000313" key="9">
    <source>
        <dbReference type="Proteomes" id="UP000032483"/>
    </source>
</evidence>
<dbReference type="SMART" id="SM00363">
    <property type="entry name" value="S4"/>
    <property type="match status" value="1"/>
</dbReference>
<dbReference type="InterPro" id="IPR050343">
    <property type="entry name" value="RsuA_PseudoU_synthase"/>
</dbReference>
<evidence type="ECO:0000256" key="2">
    <source>
        <dbReference type="ARBA" id="ARBA00022884"/>
    </source>
</evidence>
<dbReference type="Gene3D" id="3.30.70.1560">
    <property type="entry name" value="Alpha-L RNA-binding motif"/>
    <property type="match status" value="1"/>
</dbReference>
<dbReference type="NCBIfam" id="TIGR00093">
    <property type="entry name" value="pseudouridine synthase"/>
    <property type="match status" value="1"/>
</dbReference>
<dbReference type="PROSITE" id="PS01149">
    <property type="entry name" value="PSI_RSU"/>
    <property type="match status" value="1"/>
</dbReference>
<dbReference type="Pfam" id="PF00849">
    <property type="entry name" value="PseudoU_synth_2"/>
    <property type="match status" value="1"/>
</dbReference>
<protein>
    <recommendedName>
        <fullName evidence="5">Pseudouridine synthase</fullName>
        <ecNumber evidence="5">5.4.99.-</ecNumber>
    </recommendedName>
</protein>
<dbReference type="FunFam" id="3.10.290.10:FF:000003">
    <property type="entry name" value="Pseudouridine synthase"/>
    <property type="match status" value="1"/>
</dbReference>
<dbReference type="Pfam" id="PF01479">
    <property type="entry name" value="S4"/>
    <property type="match status" value="1"/>
</dbReference>
<dbReference type="EMBL" id="JXXK01000029">
    <property type="protein sequence ID" value="KJF38872.1"/>
    <property type="molecule type" value="Genomic_DNA"/>
</dbReference>
<dbReference type="FunFam" id="3.30.70.1560:FF:000001">
    <property type="entry name" value="Pseudouridine synthase"/>
    <property type="match status" value="1"/>
</dbReference>
<feature type="region of interest" description="Disordered" evidence="6">
    <location>
        <begin position="254"/>
        <end position="287"/>
    </location>
</feature>
<dbReference type="GO" id="GO:0005829">
    <property type="term" value="C:cytosol"/>
    <property type="evidence" value="ECO:0007669"/>
    <property type="project" value="UniProtKB-ARBA"/>
</dbReference>
<keyword evidence="2 4" id="KW-0694">RNA-binding</keyword>
<feature type="compositionally biased region" description="Basic residues" evidence="6">
    <location>
        <begin position="278"/>
        <end position="287"/>
    </location>
</feature>
<dbReference type="PATRIC" id="fig|1550024.3.peg.3581"/>
<dbReference type="InterPro" id="IPR020103">
    <property type="entry name" value="PsdUridine_synth_cat_dom_sf"/>
</dbReference>
<keyword evidence="3 5" id="KW-0413">Isomerase</keyword>
<dbReference type="InterPro" id="IPR006145">
    <property type="entry name" value="PsdUridine_synth_RsuA/RluA"/>
</dbReference>
<evidence type="ECO:0000313" key="8">
    <source>
        <dbReference type="EMBL" id="KJF38872.1"/>
    </source>
</evidence>
<feature type="compositionally biased region" description="Low complexity" evidence="6">
    <location>
        <begin position="254"/>
        <end position="264"/>
    </location>
</feature>
<dbReference type="InterPro" id="IPR018496">
    <property type="entry name" value="PsdUridine_synth_RsuA/RluB_CS"/>
</dbReference>
<dbReference type="SUPFAM" id="SSF55174">
    <property type="entry name" value="Alpha-L RNA-binding motif"/>
    <property type="match status" value="1"/>
</dbReference>
<dbReference type="RefSeq" id="WP_050006234.1">
    <property type="nucleotide sequence ID" value="NZ_DAWBJP010000020.1"/>
</dbReference>
<dbReference type="PANTHER" id="PTHR47683">
    <property type="entry name" value="PSEUDOURIDINE SYNTHASE FAMILY PROTEIN-RELATED"/>
    <property type="match status" value="1"/>
</dbReference>
<accession>A0A0D8IW14</accession>
<dbReference type="GO" id="GO:0120159">
    <property type="term" value="F:rRNA pseudouridine synthase activity"/>
    <property type="evidence" value="ECO:0007669"/>
    <property type="project" value="UniProtKB-ARBA"/>
</dbReference>
<dbReference type="SUPFAM" id="SSF55120">
    <property type="entry name" value="Pseudouridine synthase"/>
    <property type="match status" value="1"/>
</dbReference>
<dbReference type="AlphaFoldDB" id="A0A0D8IW14"/>
<evidence type="ECO:0000256" key="1">
    <source>
        <dbReference type="ARBA" id="ARBA00008348"/>
    </source>
</evidence>
<evidence type="ECO:0000256" key="3">
    <source>
        <dbReference type="ARBA" id="ARBA00023235"/>
    </source>
</evidence>
<sequence>MRDVRIQKVLAEQGICSRRAAEQLIREGRVKLNGRSVTVGDKMDTLKDLLTVDGQKVYVPKKSEKYYYMMYKPRGYITTTNDERGRKTVMDLIADVPVRVYPVGRLDKDSEGLLLLTNDGDFANLLTHPSHGVSKLYRVTVRPHATEEQIIALTDGVVLDDGSKTLPAAIHVVTDEPERTVLEMTIREGKNRQIRRMCEAVGLDVIRLRRSALGAVKLGMLQPGQYRELTSQEVTALRTAASRGKATATIAKNTAANAARRTAAGPHGPRAPKGAVAARKKRGGNRG</sequence>
<dbReference type="CDD" id="cd02870">
    <property type="entry name" value="PseudoU_synth_RsuA_like"/>
    <property type="match status" value="1"/>
</dbReference>
<dbReference type="Gene3D" id="3.30.70.580">
    <property type="entry name" value="Pseudouridine synthase I, catalytic domain, N-terminal subdomain"/>
    <property type="match status" value="1"/>
</dbReference>
<dbReference type="PROSITE" id="PS50889">
    <property type="entry name" value="S4"/>
    <property type="match status" value="1"/>
</dbReference>
<evidence type="ECO:0000256" key="4">
    <source>
        <dbReference type="PROSITE-ProRule" id="PRU00182"/>
    </source>
</evidence>
<dbReference type="InterPro" id="IPR002942">
    <property type="entry name" value="S4_RNA-bd"/>
</dbReference>
<comment type="caution">
    <text evidence="8">The sequence shown here is derived from an EMBL/GenBank/DDBJ whole genome shotgun (WGS) entry which is preliminary data.</text>
</comment>
<dbReference type="GeneID" id="42858007"/>
<dbReference type="InterPro" id="IPR020094">
    <property type="entry name" value="TruA/RsuA/RluB/E/F_N"/>
</dbReference>
<dbReference type="InterPro" id="IPR000748">
    <property type="entry name" value="PsdUridine_synth_RsuA/RluB/E/F"/>
</dbReference>
<keyword evidence="9" id="KW-1185">Reference proteome</keyword>
<dbReference type="CDD" id="cd00165">
    <property type="entry name" value="S4"/>
    <property type="match status" value="1"/>
</dbReference>
<evidence type="ECO:0000259" key="7">
    <source>
        <dbReference type="SMART" id="SM00363"/>
    </source>
</evidence>
<proteinExistence type="inferred from homology"/>
<dbReference type="PANTHER" id="PTHR47683:SF2">
    <property type="entry name" value="RNA-BINDING S4 DOMAIN-CONTAINING PROTEIN"/>
    <property type="match status" value="1"/>
</dbReference>
<organism evidence="8 9">
    <name type="scientific">Ruthenibacterium lactatiformans</name>
    <dbReference type="NCBI Taxonomy" id="1550024"/>
    <lineage>
        <taxon>Bacteria</taxon>
        <taxon>Bacillati</taxon>
        <taxon>Bacillota</taxon>
        <taxon>Clostridia</taxon>
        <taxon>Eubacteriales</taxon>
        <taxon>Oscillospiraceae</taxon>
        <taxon>Ruthenibacterium</taxon>
    </lineage>
</organism>
<dbReference type="InterPro" id="IPR036986">
    <property type="entry name" value="S4_RNA-bd_sf"/>
</dbReference>
<evidence type="ECO:0000256" key="6">
    <source>
        <dbReference type="SAM" id="MobiDB-lite"/>
    </source>
</evidence>
<reference evidence="8" key="1">
    <citation type="submission" date="2015-02" db="EMBL/GenBank/DDBJ databases">
        <title>A novel member of the family Ruminococcaceae isolated from human feces.</title>
        <authorList>
            <person name="Shkoporov A.N."/>
            <person name="Chaplin A.V."/>
            <person name="Motuzova O.V."/>
            <person name="Kafarskaia L.I."/>
            <person name="Khokhlova E.V."/>
            <person name="Efimov B.A."/>
        </authorList>
    </citation>
    <scope>NUCLEOTIDE SEQUENCE [LARGE SCALE GENOMIC DNA]</scope>
    <source>
        <strain evidence="8">585-1</strain>
    </source>
</reference>
<feature type="domain" description="RNA-binding S4" evidence="7">
    <location>
        <begin position="4"/>
        <end position="65"/>
    </location>
</feature>
<dbReference type="Gene3D" id="3.10.290.10">
    <property type="entry name" value="RNA-binding S4 domain"/>
    <property type="match status" value="1"/>
</dbReference>
<dbReference type="EC" id="5.4.99.-" evidence="5"/>
<dbReference type="Proteomes" id="UP000032483">
    <property type="component" value="Unassembled WGS sequence"/>
</dbReference>
<name>A0A0D8IW14_9FIRM</name>
<dbReference type="GO" id="GO:0003723">
    <property type="term" value="F:RNA binding"/>
    <property type="evidence" value="ECO:0007669"/>
    <property type="project" value="UniProtKB-KW"/>
</dbReference>
<comment type="similarity">
    <text evidence="1 5">Belongs to the pseudouridine synthase RsuA family.</text>
</comment>
<dbReference type="InterPro" id="IPR042092">
    <property type="entry name" value="PsdUridine_s_RsuA/RluB/E/F_cat"/>
</dbReference>